<comment type="similarity">
    <text evidence="1">Belongs to the bactofilin family.</text>
</comment>
<keyword evidence="3" id="KW-1185">Reference proteome</keyword>
<dbReference type="AlphaFoldDB" id="A0A1M7S864"/>
<dbReference type="InterPro" id="IPR007607">
    <property type="entry name" value="BacA/B"/>
</dbReference>
<evidence type="ECO:0000313" key="3">
    <source>
        <dbReference type="Proteomes" id="UP000186469"/>
    </source>
</evidence>
<organism evidence="2 3">
    <name type="scientific">Desulfovibrio litoralis DSM 11393</name>
    <dbReference type="NCBI Taxonomy" id="1121455"/>
    <lineage>
        <taxon>Bacteria</taxon>
        <taxon>Pseudomonadati</taxon>
        <taxon>Thermodesulfobacteriota</taxon>
        <taxon>Desulfovibrionia</taxon>
        <taxon>Desulfovibrionales</taxon>
        <taxon>Desulfovibrionaceae</taxon>
        <taxon>Desulfovibrio</taxon>
    </lineage>
</organism>
<dbReference type="EMBL" id="FRDI01000003">
    <property type="protein sequence ID" value="SHN54656.1"/>
    <property type="molecule type" value="Genomic_DNA"/>
</dbReference>
<dbReference type="Proteomes" id="UP000186469">
    <property type="component" value="Unassembled WGS sequence"/>
</dbReference>
<sequence>MSKDEFNAFLGTGTIYEGHLNFSGAVRIDGQFKGDIESDGTLILGKDAKVQATVHVGQLIVSGCITGEMKIAKKTIIHKTARLIGTLNTPVLVMEEGAVVQGTVNMLQGDAAIQSVGLVGELSEGKVELIE</sequence>
<proteinExistence type="inferred from homology"/>
<dbReference type="PANTHER" id="PTHR35024:SF4">
    <property type="entry name" value="POLYMER-FORMING CYTOSKELETAL PROTEIN"/>
    <property type="match status" value="1"/>
</dbReference>
<dbReference type="STRING" id="1121455.SAMN02745728_00566"/>
<dbReference type="OrthoDB" id="9789407at2"/>
<protein>
    <submittedName>
        <fullName evidence="2">Polymer-forming protein</fullName>
    </submittedName>
</protein>
<gene>
    <name evidence="2" type="ORF">SAMN02745728_00566</name>
</gene>
<dbReference type="PANTHER" id="PTHR35024">
    <property type="entry name" value="HYPOTHETICAL CYTOSOLIC PROTEIN"/>
    <property type="match status" value="1"/>
</dbReference>
<evidence type="ECO:0000313" key="2">
    <source>
        <dbReference type="EMBL" id="SHN54656.1"/>
    </source>
</evidence>
<name>A0A1M7S864_9BACT</name>
<dbReference type="Pfam" id="PF04519">
    <property type="entry name" value="Bactofilin"/>
    <property type="match status" value="1"/>
</dbReference>
<reference evidence="2 3" key="1">
    <citation type="submission" date="2016-12" db="EMBL/GenBank/DDBJ databases">
        <authorList>
            <person name="Song W.-J."/>
            <person name="Kurnit D.M."/>
        </authorList>
    </citation>
    <scope>NUCLEOTIDE SEQUENCE [LARGE SCALE GENOMIC DNA]</scope>
    <source>
        <strain evidence="2 3">DSM 11393</strain>
    </source>
</reference>
<accession>A0A1M7S864</accession>
<evidence type="ECO:0000256" key="1">
    <source>
        <dbReference type="ARBA" id="ARBA00044755"/>
    </source>
</evidence>